<dbReference type="PANTHER" id="PTHR43202">
    <property type="entry name" value="NICOTINATE-NUCLEOTIDE PYROPHOSPHORYLASE"/>
    <property type="match status" value="1"/>
</dbReference>
<dbReference type="InterPro" id="IPR013785">
    <property type="entry name" value="Aldolase_TIM"/>
</dbReference>
<dbReference type="PANTHER" id="PTHR43202:SF1">
    <property type="entry name" value="NICOTINATE PHOSPHORIBOSYLTRANSFERASE"/>
    <property type="match status" value="1"/>
</dbReference>
<dbReference type="InterPro" id="IPR036068">
    <property type="entry name" value="Nicotinate_pribotase-like_C"/>
</dbReference>
<evidence type="ECO:0000313" key="2">
    <source>
        <dbReference type="EMBL" id="CAI3940829.1"/>
    </source>
</evidence>
<dbReference type="SUPFAM" id="SSF54675">
    <property type="entry name" value="Nicotinate/Quinolinate PRTase N-terminal domain-like"/>
    <property type="match status" value="1"/>
</dbReference>
<dbReference type="Gene3D" id="3.90.1170.20">
    <property type="entry name" value="Quinolinate phosphoribosyl transferase, N-terminal domain"/>
    <property type="match status" value="1"/>
</dbReference>
<gene>
    <name evidence="2" type="ORF">R83534S58_LOCUS1114</name>
</gene>
<protein>
    <submittedName>
        <fullName evidence="2">Nicotinic acid phosphoribosyltransferase (PncB) (PDB:1VLP)</fullName>
    </submittedName>
</protein>
<dbReference type="InterPro" id="IPR022412">
    <property type="entry name" value="Quinolinate_PRibosylTrfase_N"/>
</dbReference>
<dbReference type="InterPro" id="IPR037128">
    <property type="entry name" value="Quinolinate_PRibosylTase_N_sf"/>
</dbReference>
<dbReference type="Pfam" id="PF02749">
    <property type="entry name" value="QRPTase_N"/>
    <property type="match status" value="1"/>
</dbReference>
<feature type="domain" description="Quinolinate phosphoribosyl transferase N-terminal" evidence="1">
    <location>
        <begin position="34"/>
        <end position="127"/>
    </location>
</feature>
<evidence type="ECO:0000259" key="1">
    <source>
        <dbReference type="Pfam" id="PF02749"/>
    </source>
</evidence>
<sequence length="402" mass="44457">MTVKDNNQERDAVFKGLVAVQQPSDLDMVAARTDAYFNRTQHIVQHYGDKEVVYAVFLRRPVLSAPRLALQWLDRLFEQENINATYYVAFPEGEWVGAGQPILYLKGSFEQLAVLETILLQKLGSCCVAACNAFQMVQTLPETDFIAMGARHCAGYEMQEMVEYAAWVGTQAAQKKSGSKGFIGTASANTAKLFGLESGFGTMPHALVGYAGSTVRAAEMFHEQFPDQTLGVLVDFFGKEVTDGISVCQRFPELAAQGKIMLRLDTHGGRFLEGLNRQTSYSLIMRHAPETLQRYCSEKELTHLTGTGVSAAAIWWMRERLNEAGFGKVKLIASSGFDVTKCRMIAEAKAPVDCIGTGSFIPNLWNETYATADIIAYNGQSLVKKGREFLVNFARQYVSGIE</sequence>
<keyword evidence="3" id="KW-1185">Reference proteome</keyword>
<proteinExistence type="predicted"/>
<dbReference type="InterPro" id="IPR053190">
    <property type="entry name" value="NAPRTase-like"/>
</dbReference>
<evidence type="ECO:0000313" key="3">
    <source>
        <dbReference type="Proteomes" id="UP001154272"/>
    </source>
</evidence>
<dbReference type="EMBL" id="CAMXCH010000002">
    <property type="protein sequence ID" value="CAI3940829.1"/>
    <property type="molecule type" value="Genomic_DNA"/>
</dbReference>
<accession>A0ABM9HNQ6</accession>
<reference evidence="2" key="1">
    <citation type="submission" date="2022-10" db="EMBL/GenBank/DDBJ databases">
        <authorList>
            <person name="Botero Cardona J."/>
        </authorList>
    </citation>
    <scope>NUCLEOTIDE SEQUENCE</scope>
    <source>
        <strain evidence="2">R-83534</strain>
    </source>
</reference>
<dbReference type="GO" id="GO:0016757">
    <property type="term" value="F:glycosyltransferase activity"/>
    <property type="evidence" value="ECO:0007669"/>
    <property type="project" value="UniProtKB-KW"/>
</dbReference>
<keyword evidence="2" id="KW-0808">Transferase</keyword>
<dbReference type="Gene3D" id="3.20.20.70">
    <property type="entry name" value="Aldolase class I"/>
    <property type="match status" value="1"/>
</dbReference>
<dbReference type="SUPFAM" id="SSF51690">
    <property type="entry name" value="Nicotinate/Quinolinate PRTase C-terminal domain-like"/>
    <property type="match status" value="1"/>
</dbReference>
<dbReference type="Proteomes" id="UP001154272">
    <property type="component" value="Unassembled WGS sequence"/>
</dbReference>
<keyword evidence="2" id="KW-0328">Glycosyltransferase</keyword>
<organism evidence="2 3">
    <name type="scientific">Commensalibacter papalotli</name>
    <name type="common">ex Botero et al. 2024</name>
    <dbReference type="NCBI Taxonomy" id="2972766"/>
    <lineage>
        <taxon>Bacteria</taxon>
        <taxon>Pseudomonadati</taxon>
        <taxon>Pseudomonadota</taxon>
        <taxon>Alphaproteobacteria</taxon>
        <taxon>Acetobacterales</taxon>
        <taxon>Acetobacteraceae</taxon>
    </lineage>
</organism>
<name>A0ABM9HNQ6_9PROT</name>
<comment type="caution">
    <text evidence="2">The sequence shown here is derived from an EMBL/GenBank/DDBJ whole genome shotgun (WGS) entry which is preliminary data.</text>
</comment>